<comment type="caution">
    <text evidence="2">The sequence shown here is derived from an EMBL/GenBank/DDBJ whole genome shotgun (WGS) entry which is preliminary data.</text>
</comment>
<evidence type="ECO:0000313" key="2">
    <source>
        <dbReference type="EMBL" id="MBP2070786.1"/>
    </source>
</evidence>
<dbReference type="Proteomes" id="UP001166402">
    <property type="component" value="Unassembled WGS sequence"/>
</dbReference>
<keyword evidence="1" id="KW-1133">Transmembrane helix</keyword>
<keyword evidence="1" id="KW-0472">Membrane</keyword>
<dbReference type="EMBL" id="JAGGLT010000002">
    <property type="protein sequence ID" value="MBP2070786.1"/>
    <property type="molecule type" value="Genomic_DNA"/>
</dbReference>
<name>A0ABS4NAU6_9THEO</name>
<accession>A0ABS4NAU6</accession>
<proteinExistence type="predicted"/>
<gene>
    <name evidence="2" type="ORF">J2Z80_000284</name>
</gene>
<keyword evidence="3" id="KW-1185">Reference proteome</keyword>
<protein>
    <recommendedName>
        <fullName evidence="4">DUF4825 domain-containing protein</fullName>
    </recommendedName>
</protein>
<evidence type="ECO:0000313" key="3">
    <source>
        <dbReference type="Proteomes" id="UP001166402"/>
    </source>
</evidence>
<evidence type="ECO:0000256" key="1">
    <source>
        <dbReference type="SAM" id="Phobius"/>
    </source>
</evidence>
<evidence type="ECO:0008006" key="4">
    <source>
        <dbReference type="Google" id="ProtNLM"/>
    </source>
</evidence>
<sequence>MKRIKIVSYIIIFFVFIFITYTIYYKPTTVNEILTSNNLSREQFNYLYIYDNNSVMTIKDKNKINNLLSYMKQLTIIESLKNDIPKSTNKYMISFENSKTNNSLRITILNKNFIEIGLKIPNKIIYKKYRILNKPIDFTDINNLLK</sequence>
<organism evidence="2 3">
    <name type="scientific">Thermoanaerobacterium butyriciformans</name>
    <dbReference type="NCBI Taxonomy" id="1702242"/>
    <lineage>
        <taxon>Bacteria</taxon>
        <taxon>Bacillati</taxon>
        <taxon>Bacillota</taxon>
        <taxon>Clostridia</taxon>
        <taxon>Thermoanaerobacterales</taxon>
        <taxon>Thermoanaerobacteraceae</taxon>
        <taxon>Thermoanaerobacterium</taxon>
    </lineage>
</organism>
<reference evidence="2" key="1">
    <citation type="submission" date="2021-03" db="EMBL/GenBank/DDBJ databases">
        <title>Genomic Encyclopedia of Type Strains, Phase IV (KMG-IV): sequencing the most valuable type-strain genomes for metagenomic binning, comparative biology and taxonomic classification.</title>
        <authorList>
            <person name="Goeker M."/>
        </authorList>
    </citation>
    <scope>NUCLEOTIDE SEQUENCE</scope>
    <source>
        <strain evidence="2">DSM 101588</strain>
    </source>
</reference>
<keyword evidence="1" id="KW-0812">Transmembrane</keyword>
<feature type="transmembrane region" description="Helical" evidence="1">
    <location>
        <begin position="7"/>
        <end position="25"/>
    </location>
</feature>